<evidence type="ECO:0000313" key="3">
    <source>
        <dbReference type="Proteomes" id="UP000032061"/>
    </source>
</evidence>
<accession>A0A0D0EF67</accession>
<name>A0A0D0EF67_9FLAO</name>
<gene>
    <name evidence="2" type="ORF">B0A73_19675</name>
    <name evidence="1" type="ORF">IW18_07185</name>
</gene>
<dbReference type="RefSeq" id="WP_041516913.1">
    <property type="nucleotide sequence ID" value="NZ_JPRK01000006.1"/>
</dbReference>
<dbReference type="AlphaFoldDB" id="A0A0D0EF67"/>
<evidence type="ECO:0000313" key="1">
    <source>
        <dbReference type="EMBL" id="KIO53574.1"/>
    </source>
</evidence>
<keyword evidence="4" id="KW-1185">Reference proteome</keyword>
<dbReference type="STRING" id="37752.IW18_07185"/>
<comment type="caution">
    <text evidence="1">The sequence shown here is derived from an EMBL/GenBank/DDBJ whole genome shotgun (WGS) entry which is preliminary data.</text>
</comment>
<organism evidence="1 3">
    <name type="scientific">Flavobacterium hibernum</name>
    <dbReference type="NCBI Taxonomy" id="37752"/>
    <lineage>
        <taxon>Bacteria</taxon>
        <taxon>Pseudomonadati</taxon>
        <taxon>Bacteroidota</taxon>
        <taxon>Flavobacteriia</taxon>
        <taxon>Flavobacteriales</taxon>
        <taxon>Flavobacteriaceae</taxon>
        <taxon>Flavobacterium</taxon>
    </lineage>
</organism>
<sequence length="132" mass="15843">MEKIKTIILKLFNKIEFSFSSESSQKKHNNFGALEYENDGFVIKDKYLSVDIKWDDINKIEVYKKDLFTVDLIVMEITHDEKILVIDEKLPGWFQFILKLKEIFSEIPRDWDLTIMNPAFEKNYRVLFEKKV</sequence>
<reference evidence="2 4" key="2">
    <citation type="submission" date="2016-11" db="EMBL/GenBank/DDBJ databases">
        <title>Whole genomes of Flavobacteriaceae.</title>
        <authorList>
            <person name="Stine C."/>
            <person name="Li C."/>
            <person name="Tadesse D."/>
        </authorList>
    </citation>
    <scope>NUCLEOTIDE SEQUENCE [LARGE SCALE GENOMIC DNA]</scope>
    <source>
        <strain evidence="2 4">ATCC 51468</strain>
    </source>
</reference>
<dbReference type="EMBL" id="JPRK01000006">
    <property type="protein sequence ID" value="KIO53574.1"/>
    <property type="molecule type" value="Genomic_DNA"/>
</dbReference>
<reference evidence="1 3" key="1">
    <citation type="submission" date="2015-01" db="EMBL/GenBank/DDBJ databases">
        <title>Genome of Flavobacterium hibernum DSM 12611.</title>
        <authorList>
            <person name="Stropko S.J."/>
            <person name="Pipes S.E."/>
            <person name="Newman J.D."/>
        </authorList>
    </citation>
    <scope>NUCLEOTIDE SEQUENCE [LARGE SCALE GENOMIC DNA]</scope>
    <source>
        <strain evidence="1 3">DSM 12611</strain>
    </source>
</reference>
<protein>
    <submittedName>
        <fullName evidence="1">Uncharacterized protein</fullName>
    </submittedName>
</protein>
<dbReference type="Proteomes" id="UP000032061">
    <property type="component" value="Unassembled WGS sequence"/>
</dbReference>
<evidence type="ECO:0000313" key="2">
    <source>
        <dbReference type="EMBL" id="OXA84417.1"/>
    </source>
</evidence>
<evidence type="ECO:0000313" key="4">
    <source>
        <dbReference type="Proteomes" id="UP000198302"/>
    </source>
</evidence>
<dbReference type="OrthoDB" id="1353806at2"/>
<dbReference type="EMBL" id="MUGX01000031">
    <property type="protein sequence ID" value="OXA84417.1"/>
    <property type="molecule type" value="Genomic_DNA"/>
</dbReference>
<dbReference type="Proteomes" id="UP000198302">
    <property type="component" value="Unassembled WGS sequence"/>
</dbReference>
<proteinExistence type="predicted"/>